<accession>A0A221SXZ5</accession>
<feature type="transmembrane region" description="Helical" evidence="11">
    <location>
        <begin position="293"/>
        <end position="311"/>
    </location>
</feature>
<dbReference type="STRING" id="317577.GCA_000419625_01649"/>
<keyword evidence="6 11" id="KW-0812">Transmembrane</keyword>
<name>A0A221SXZ5_9DEIO</name>
<evidence type="ECO:0000256" key="3">
    <source>
        <dbReference type="ARBA" id="ARBA00022448"/>
    </source>
</evidence>
<dbReference type="InterPro" id="IPR045861">
    <property type="entry name" value="CorA_cytoplasmic_dom"/>
</dbReference>
<sequence length="317" mass="35326">MTITALLFDADGQDAQLDWTGTLPPLKPHQLLWLDLEAEPAESEQAVLAVLPLDPTDQAALHRHTPGPRLLYRTDHTQLSVNTPPGQSAQAPVRILAAKNLVVTLHAEPAPFLKALHHQLRGDTQLGQLDAAAFLAVLLNYHLESYYALLSPLEDSIDRLDEHILRDPARNHLADLVRLRQRVSVLRRALGAHRMVYAGLASPEFTVFQGDQPETLLTRLFQQYQHAYEAISHTREMVLGSFDLYMTSTGQHTNEIMRVLTVVTVLLGLLGVLAGILGTNFQAGIFKSGEHGFRLMLGGMFLLLVSILSLARWRRWL</sequence>
<evidence type="ECO:0000256" key="9">
    <source>
        <dbReference type="ARBA" id="ARBA00023065"/>
    </source>
</evidence>
<keyword evidence="13" id="KW-1185">Reference proteome</keyword>
<dbReference type="Gene3D" id="1.20.58.340">
    <property type="entry name" value="Magnesium transport protein CorA, transmembrane region"/>
    <property type="match status" value="2"/>
</dbReference>
<dbReference type="Pfam" id="PF01544">
    <property type="entry name" value="CorA"/>
    <property type="match status" value="1"/>
</dbReference>
<feature type="transmembrane region" description="Helical" evidence="11">
    <location>
        <begin position="259"/>
        <end position="281"/>
    </location>
</feature>
<evidence type="ECO:0008006" key="14">
    <source>
        <dbReference type="Google" id="ProtNLM"/>
    </source>
</evidence>
<dbReference type="GO" id="GO:0050897">
    <property type="term" value="F:cobalt ion binding"/>
    <property type="evidence" value="ECO:0007669"/>
    <property type="project" value="TreeGrafter"/>
</dbReference>
<evidence type="ECO:0000256" key="2">
    <source>
        <dbReference type="ARBA" id="ARBA00009765"/>
    </source>
</evidence>
<evidence type="ECO:0000313" key="12">
    <source>
        <dbReference type="EMBL" id="ASN81519.1"/>
    </source>
</evidence>
<evidence type="ECO:0000256" key="10">
    <source>
        <dbReference type="ARBA" id="ARBA00023136"/>
    </source>
</evidence>
<dbReference type="PANTHER" id="PTHR46494:SF3">
    <property type="entry name" value="ZINC TRANSPORT PROTEIN ZNTB"/>
    <property type="match status" value="1"/>
</dbReference>
<dbReference type="AlphaFoldDB" id="A0A221SXZ5"/>
<gene>
    <name evidence="12" type="ORF">DFI_11380</name>
</gene>
<dbReference type="GO" id="GO:0015095">
    <property type="term" value="F:magnesium ion transmembrane transporter activity"/>
    <property type="evidence" value="ECO:0007669"/>
    <property type="project" value="TreeGrafter"/>
</dbReference>
<evidence type="ECO:0000256" key="1">
    <source>
        <dbReference type="ARBA" id="ARBA00004651"/>
    </source>
</evidence>
<dbReference type="InterPro" id="IPR045863">
    <property type="entry name" value="CorA_TM1_TM2"/>
</dbReference>
<dbReference type="SUPFAM" id="SSF144083">
    <property type="entry name" value="Magnesium transport protein CorA, transmembrane region"/>
    <property type="match status" value="1"/>
</dbReference>
<reference evidence="12 13" key="1">
    <citation type="submission" date="2017-05" db="EMBL/GenBank/DDBJ databases">
        <title>The complete genome sequence of Deinococcus ficus isolated from the rhizosphere of the Ficus religiosa L. in Taiwan.</title>
        <authorList>
            <person name="Wu K.-M."/>
            <person name="Liao T.-L."/>
            <person name="Liu Y.-M."/>
            <person name="Young C.-C."/>
            <person name="Tsai S.-F."/>
        </authorList>
    </citation>
    <scope>NUCLEOTIDE SEQUENCE [LARGE SCALE GENOMIC DNA]</scope>
    <source>
        <strain evidence="12 13">CC-FR2-10</strain>
    </source>
</reference>
<evidence type="ECO:0000256" key="5">
    <source>
        <dbReference type="ARBA" id="ARBA00022519"/>
    </source>
</evidence>
<evidence type="ECO:0000256" key="8">
    <source>
        <dbReference type="ARBA" id="ARBA00022989"/>
    </source>
</evidence>
<dbReference type="KEGG" id="dfc:DFI_11380"/>
<keyword evidence="3" id="KW-0813">Transport</keyword>
<dbReference type="RefSeq" id="WP_051307856.1">
    <property type="nucleotide sequence ID" value="NZ_CP021081.1"/>
</dbReference>
<evidence type="ECO:0000256" key="6">
    <source>
        <dbReference type="ARBA" id="ARBA00022692"/>
    </source>
</evidence>
<dbReference type="GO" id="GO:0015087">
    <property type="term" value="F:cobalt ion transmembrane transporter activity"/>
    <property type="evidence" value="ECO:0007669"/>
    <property type="project" value="TreeGrafter"/>
</dbReference>
<dbReference type="InterPro" id="IPR002523">
    <property type="entry name" value="MgTranspt_CorA/ZnTranspt_ZntB"/>
</dbReference>
<evidence type="ECO:0000256" key="4">
    <source>
        <dbReference type="ARBA" id="ARBA00022475"/>
    </source>
</evidence>
<evidence type="ECO:0000313" key="13">
    <source>
        <dbReference type="Proteomes" id="UP000259030"/>
    </source>
</evidence>
<organism evidence="12 13">
    <name type="scientific">Deinococcus ficus</name>
    <dbReference type="NCBI Taxonomy" id="317577"/>
    <lineage>
        <taxon>Bacteria</taxon>
        <taxon>Thermotogati</taxon>
        <taxon>Deinococcota</taxon>
        <taxon>Deinococci</taxon>
        <taxon>Deinococcales</taxon>
        <taxon>Deinococcaceae</taxon>
        <taxon>Deinococcus</taxon>
    </lineage>
</organism>
<keyword evidence="9" id="KW-0406">Ion transport</keyword>
<keyword evidence="5" id="KW-0997">Cell inner membrane</keyword>
<keyword evidence="4" id="KW-1003">Cell membrane</keyword>
<dbReference type="EMBL" id="CP021081">
    <property type="protein sequence ID" value="ASN81519.1"/>
    <property type="molecule type" value="Genomic_DNA"/>
</dbReference>
<dbReference type="SUPFAM" id="SSF143865">
    <property type="entry name" value="CorA soluble domain-like"/>
    <property type="match status" value="1"/>
</dbReference>
<protein>
    <recommendedName>
        <fullName evidence="14">Magnesium transporter</fullName>
    </recommendedName>
</protein>
<keyword evidence="10 11" id="KW-0472">Membrane</keyword>
<evidence type="ECO:0000256" key="11">
    <source>
        <dbReference type="SAM" id="Phobius"/>
    </source>
</evidence>
<evidence type="ECO:0000256" key="7">
    <source>
        <dbReference type="ARBA" id="ARBA00022833"/>
    </source>
</evidence>
<dbReference type="Gene3D" id="3.30.460.20">
    <property type="entry name" value="CorA soluble domain-like"/>
    <property type="match status" value="1"/>
</dbReference>
<proteinExistence type="inferred from homology"/>
<dbReference type="GO" id="GO:0000287">
    <property type="term" value="F:magnesium ion binding"/>
    <property type="evidence" value="ECO:0007669"/>
    <property type="project" value="TreeGrafter"/>
</dbReference>
<comment type="similarity">
    <text evidence="2">Belongs to the CorA metal ion transporter (MIT) (TC 1.A.35) family.</text>
</comment>
<comment type="subcellular location">
    <subcellularLocation>
        <location evidence="1">Cell membrane</location>
        <topology evidence="1">Multi-pass membrane protein</topology>
    </subcellularLocation>
</comment>
<keyword evidence="7" id="KW-0862">Zinc</keyword>
<dbReference type="Proteomes" id="UP000259030">
    <property type="component" value="Chromosome"/>
</dbReference>
<dbReference type="PANTHER" id="PTHR46494">
    <property type="entry name" value="CORA FAMILY METAL ION TRANSPORTER (EUROFUNG)"/>
    <property type="match status" value="1"/>
</dbReference>
<dbReference type="GO" id="GO:0005886">
    <property type="term" value="C:plasma membrane"/>
    <property type="evidence" value="ECO:0007669"/>
    <property type="project" value="UniProtKB-SubCell"/>
</dbReference>
<keyword evidence="8 11" id="KW-1133">Transmembrane helix</keyword>